<dbReference type="GO" id="GO:0004479">
    <property type="term" value="F:methionyl-tRNA formyltransferase activity"/>
    <property type="evidence" value="ECO:0007669"/>
    <property type="project" value="UniProtKB-UniRule"/>
</dbReference>
<dbReference type="InterPro" id="IPR002376">
    <property type="entry name" value="Formyl_transf_N"/>
</dbReference>
<gene>
    <name evidence="5" type="primary">fmt</name>
    <name evidence="8" type="ORF">A9Q84_20610</name>
</gene>
<evidence type="ECO:0000313" key="9">
    <source>
        <dbReference type="Proteomes" id="UP000196531"/>
    </source>
</evidence>
<dbReference type="PROSITE" id="PS00373">
    <property type="entry name" value="GART"/>
    <property type="match status" value="1"/>
</dbReference>
<dbReference type="EMBL" id="MAAO01000016">
    <property type="protein sequence ID" value="OUR92915.1"/>
    <property type="molecule type" value="Genomic_DNA"/>
</dbReference>
<proteinExistence type="inferred from homology"/>
<accession>A0A1Y5F1L6</accession>
<dbReference type="Pfam" id="PF00551">
    <property type="entry name" value="Formyl_trans_N"/>
    <property type="match status" value="1"/>
</dbReference>
<evidence type="ECO:0000256" key="5">
    <source>
        <dbReference type="HAMAP-Rule" id="MF_00182"/>
    </source>
</evidence>
<dbReference type="PANTHER" id="PTHR11138:SF5">
    <property type="entry name" value="METHIONYL-TRNA FORMYLTRANSFERASE, MITOCHONDRIAL"/>
    <property type="match status" value="1"/>
</dbReference>
<dbReference type="AlphaFoldDB" id="A0A1Y5F1L6"/>
<dbReference type="Gene3D" id="3.40.50.12230">
    <property type="match status" value="1"/>
</dbReference>
<evidence type="ECO:0000259" key="7">
    <source>
        <dbReference type="Pfam" id="PF02911"/>
    </source>
</evidence>
<evidence type="ECO:0000313" key="8">
    <source>
        <dbReference type="EMBL" id="OUR92915.1"/>
    </source>
</evidence>
<dbReference type="Pfam" id="PF02911">
    <property type="entry name" value="Formyl_trans_C"/>
    <property type="match status" value="1"/>
</dbReference>
<sequence>MKKLNIVFCGTPDFSVPALEMLYNHPNINIAYVITMPDRPSGRGQKLQSPPVATYAKHQKIPLIQTENINKEEEFLKKLDNEKIDVFIVLAFAQFLGSKLLNIPKLGCFNIHTSLLPAYRGAAPIQYALLNGDKESGVSIQKMVKAMDAGDLVLSHPMKIAYQETGGQLYTRLKFQAALSLNDFIYEIIENKITYTPQDHNLATFAPTLKKDDGYLKFSEKSCEEIHNQVRALIPWPGTWCKLNGKRLKVFAVEKSLKTTSIGNCDTSDGNILVGCLDGTLRLTDIQLEGKKRATDTSLINGMKNSTSEFQIN</sequence>
<dbReference type="InterPro" id="IPR005793">
    <property type="entry name" value="Formyl_trans_C"/>
</dbReference>
<comment type="function">
    <text evidence="5">Attaches a formyl group to the free amino group of methionyl-tRNA(fMet). The formyl group appears to play a dual role in the initiator identity of N-formylmethionyl-tRNA by promoting its recognition by IF2 and preventing the misappropriation of this tRNA by the elongation apparatus.</text>
</comment>
<evidence type="ECO:0000256" key="2">
    <source>
        <dbReference type="ARBA" id="ARBA00012261"/>
    </source>
</evidence>
<dbReference type="InterPro" id="IPR001555">
    <property type="entry name" value="GART_AS"/>
</dbReference>
<dbReference type="InterPro" id="IPR011034">
    <property type="entry name" value="Formyl_transferase-like_C_sf"/>
</dbReference>
<organism evidence="8 9">
    <name type="scientific">Halobacteriovorax marinus</name>
    <dbReference type="NCBI Taxonomy" id="97084"/>
    <lineage>
        <taxon>Bacteria</taxon>
        <taxon>Pseudomonadati</taxon>
        <taxon>Bdellovibrionota</taxon>
        <taxon>Bacteriovoracia</taxon>
        <taxon>Bacteriovoracales</taxon>
        <taxon>Halobacteriovoraceae</taxon>
        <taxon>Halobacteriovorax</taxon>
    </lineage>
</organism>
<evidence type="ECO:0000256" key="4">
    <source>
        <dbReference type="ARBA" id="ARBA00022917"/>
    </source>
</evidence>
<keyword evidence="3 5" id="KW-0808">Transferase</keyword>
<comment type="similarity">
    <text evidence="1 5">Belongs to the Fmt family.</text>
</comment>
<protein>
    <recommendedName>
        <fullName evidence="2 5">Methionyl-tRNA formyltransferase</fullName>
        <ecNumber evidence="2 5">2.1.2.9</ecNumber>
    </recommendedName>
</protein>
<evidence type="ECO:0000256" key="1">
    <source>
        <dbReference type="ARBA" id="ARBA00010699"/>
    </source>
</evidence>
<dbReference type="InterPro" id="IPR041711">
    <property type="entry name" value="Met-tRNA-FMT_N"/>
</dbReference>
<dbReference type="InterPro" id="IPR005794">
    <property type="entry name" value="Fmt"/>
</dbReference>
<dbReference type="PANTHER" id="PTHR11138">
    <property type="entry name" value="METHIONYL-TRNA FORMYLTRANSFERASE"/>
    <property type="match status" value="1"/>
</dbReference>
<dbReference type="GO" id="GO:0005829">
    <property type="term" value="C:cytosol"/>
    <property type="evidence" value="ECO:0007669"/>
    <property type="project" value="TreeGrafter"/>
</dbReference>
<evidence type="ECO:0000256" key="3">
    <source>
        <dbReference type="ARBA" id="ARBA00022679"/>
    </source>
</evidence>
<evidence type="ECO:0000259" key="6">
    <source>
        <dbReference type="Pfam" id="PF00551"/>
    </source>
</evidence>
<dbReference type="EC" id="2.1.2.9" evidence="2 5"/>
<keyword evidence="4 5" id="KW-0648">Protein biosynthesis</keyword>
<dbReference type="SUPFAM" id="SSF53328">
    <property type="entry name" value="Formyltransferase"/>
    <property type="match status" value="1"/>
</dbReference>
<comment type="caution">
    <text evidence="8">The sequence shown here is derived from an EMBL/GenBank/DDBJ whole genome shotgun (WGS) entry which is preliminary data.</text>
</comment>
<dbReference type="CDD" id="cd08704">
    <property type="entry name" value="Met_tRNA_FMT_C"/>
    <property type="match status" value="1"/>
</dbReference>
<dbReference type="InterPro" id="IPR044135">
    <property type="entry name" value="Met-tRNA-FMT_C"/>
</dbReference>
<dbReference type="CDD" id="cd08646">
    <property type="entry name" value="FMT_core_Met-tRNA-FMT_N"/>
    <property type="match status" value="1"/>
</dbReference>
<dbReference type="Proteomes" id="UP000196531">
    <property type="component" value="Unassembled WGS sequence"/>
</dbReference>
<dbReference type="NCBIfam" id="TIGR00460">
    <property type="entry name" value="fmt"/>
    <property type="match status" value="1"/>
</dbReference>
<dbReference type="InterPro" id="IPR036477">
    <property type="entry name" value="Formyl_transf_N_sf"/>
</dbReference>
<feature type="domain" description="Formyl transferase N-terminal" evidence="6">
    <location>
        <begin position="10"/>
        <end position="177"/>
    </location>
</feature>
<comment type="catalytic activity">
    <reaction evidence="5">
        <text>L-methionyl-tRNA(fMet) + (6R)-10-formyltetrahydrofolate = N-formyl-L-methionyl-tRNA(fMet) + (6S)-5,6,7,8-tetrahydrofolate + H(+)</text>
        <dbReference type="Rhea" id="RHEA:24380"/>
        <dbReference type="Rhea" id="RHEA-COMP:9952"/>
        <dbReference type="Rhea" id="RHEA-COMP:9953"/>
        <dbReference type="ChEBI" id="CHEBI:15378"/>
        <dbReference type="ChEBI" id="CHEBI:57453"/>
        <dbReference type="ChEBI" id="CHEBI:78530"/>
        <dbReference type="ChEBI" id="CHEBI:78844"/>
        <dbReference type="ChEBI" id="CHEBI:195366"/>
        <dbReference type="EC" id="2.1.2.9"/>
    </reaction>
</comment>
<reference evidence="9" key="1">
    <citation type="journal article" date="2017" name="Proc. Natl. Acad. Sci. U.S.A.">
        <title>Simulation of Deepwater Horizon oil plume reveals substrate specialization within a complex community of hydrocarbon-degraders.</title>
        <authorList>
            <person name="Hu P."/>
            <person name="Dubinsky E.A."/>
            <person name="Probst A.J."/>
            <person name="Wang J."/>
            <person name="Sieber C.M.K."/>
            <person name="Tom L.M."/>
            <person name="Gardinali P."/>
            <person name="Banfield J.F."/>
            <person name="Atlas R.M."/>
            <person name="Andersen G.L."/>
        </authorList>
    </citation>
    <scope>NUCLEOTIDE SEQUENCE [LARGE SCALE GENOMIC DNA]</scope>
</reference>
<feature type="domain" description="Formyl transferase C-terminal" evidence="7">
    <location>
        <begin position="209"/>
        <end position="303"/>
    </location>
</feature>
<dbReference type="SUPFAM" id="SSF50486">
    <property type="entry name" value="FMT C-terminal domain-like"/>
    <property type="match status" value="1"/>
</dbReference>
<feature type="binding site" evidence="5">
    <location>
        <begin position="114"/>
        <end position="117"/>
    </location>
    <ligand>
        <name>(6S)-5,6,7,8-tetrahydrofolate</name>
        <dbReference type="ChEBI" id="CHEBI:57453"/>
    </ligand>
</feature>
<name>A0A1Y5F1L6_9BACT</name>
<dbReference type="HAMAP" id="MF_00182">
    <property type="entry name" value="Formyl_trans"/>
    <property type="match status" value="1"/>
</dbReference>